<protein>
    <submittedName>
        <fullName evidence="2">Uncharacterized protein</fullName>
    </submittedName>
</protein>
<reference evidence="2 3" key="1">
    <citation type="journal article" date="2014" name="Agronomy (Basel)">
        <title>A Draft Genome Sequence for Ensete ventricosum, the Drought-Tolerant Tree Against Hunger.</title>
        <authorList>
            <person name="Harrison J."/>
            <person name="Moore K.A."/>
            <person name="Paszkiewicz K."/>
            <person name="Jones T."/>
            <person name="Grant M."/>
            <person name="Ambacheew D."/>
            <person name="Muzemil S."/>
            <person name="Studholme D.J."/>
        </authorList>
    </citation>
    <scope>NUCLEOTIDE SEQUENCE [LARGE SCALE GENOMIC DNA]</scope>
</reference>
<feature type="compositionally biased region" description="Basic and acidic residues" evidence="1">
    <location>
        <begin position="25"/>
        <end position="41"/>
    </location>
</feature>
<feature type="region of interest" description="Disordered" evidence="1">
    <location>
        <begin position="1"/>
        <end position="50"/>
    </location>
</feature>
<name>A0A426ZZW6_ENSVE</name>
<evidence type="ECO:0000313" key="3">
    <source>
        <dbReference type="Proteomes" id="UP000287651"/>
    </source>
</evidence>
<organism evidence="2 3">
    <name type="scientific">Ensete ventricosum</name>
    <name type="common">Abyssinian banana</name>
    <name type="synonym">Musa ensete</name>
    <dbReference type="NCBI Taxonomy" id="4639"/>
    <lineage>
        <taxon>Eukaryota</taxon>
        <taxon>Viridiplantae</taxon>
        <taxon>Streptophyta</taxon>
        <taxon>Embryophyta</taxon>
        <taxon>Tracheophyta</taxon>
        <taxon>Spermatophyta</taxon>
        <taxon>Magnoliopsida</taxon>
        <taxon>Liliopsida</taxon>
        <taxon>Zingiberales</taxon>
        <taxon>Musaceae</taxon>
        <taxon>Ensete</taxon>
    </lineage>
</organism>
<accession>A0A426ZZW6</accession>
<comment type="caution">
    <text evidence="2">The sequence shown here is derived from an EMBL/GenBank/DDBJ whole genome shotgun (WGS) entry which is preliminary data.</text>
</comment>
<dbReference type="EMBL" id="AMZH03004319">
    <property type="protein sequence ID" value="RRT69504.1"/>
    <property type="molecule type" value="Genomic_DNA"/>
</dbReference>
<dbReference type="AlphaFoldDB" id="A0A426ZZW6"/>
<evidence type="ECO:0000256" key="1">
    <source>
        <dbReference type="SAM" id="MobiDB-lite"/>
    </source>
</evidence>
<feature type="non-terminal residue" evidence="2">
    <location>
        <position position="1"/>
    </location>
</feature>
<sequence>EPSPRKTRFPRACNTRPSAAARPPLPERRPVTRREKEERQKAGRVITSLVQPPPPSQLLRWELRSMWELAAVLDFFHVSASCRKGVSLCRDLSLFPRVSEGCSCSRFCFPRLSGHC</sequence>
<gene>
    <name evidence="2" type="ORF">B296_00037326</name>
</gene>
<evidence type="ECO:0000313" key="2">
    <source>
        <dbReference type="EMBL" id="RRT69504.1"/>
    </source>
</evidence>
<dbReference type="Proteomes" id="UP000287651">
    <property type="component" value="Unassembled WGS sequence"/>
</dbReference>
<proteinExistence type="predicted"/>